<dbReference type="EMBL" id="JBHTRV010000059">
    <property type="protein sequence ID" value="MFE5985650.1"/>
    <property type="molecule type" value="Genomic_DNA"/>
</dbReference>
<sequence>MSTRTLYLFASAAPPLFDVAHVIEDAQADGWDVCLGLTPTAARWLAESLDGLAALTGNPVRWDYQLPGEPDVWPKADAILFAPTTFNSVNAWALGLTDRFVVGIVAQAIGKGIPTVAVPCVNTAHVQHPQFELSIETLRGAGVTMLYGDNGFVPNEPGQDDPAAYPWRVALDTVDRLVPRP</sequence>
<accession>A0ABW6J9G5</accession>
<dbReference type="RefSeq" id="WP_386255324.1">
    <property type="nucleotide sequence ID" value="NZ_JBHTRV010000059.1"/>
</dbReference>
<dbReference type="Gene3D" id="3.40.50.1950">
    <property type="entry name" value="Flavin prenyltransferase-like"/>
    <property type="match status" value="1"/>
</dbReference>
<proteinExistence type="predicted"/>
<dbReference type="InterPro" id="IPR036551">
    <property type="entry name" value="Flavin_trans-like"/>
</dbReference>
<organism evidence="2 3">
    <name type="scientific">Streptomyces wedmorensis</name>
    <dbReference type="NCBI Taxonomy" id="43759"/>
    <lineage>
        <taxon>Bacteria</taxon>
        <taxon>Bacillati</taxon>
        <taxon>Actinomycetota</taxon>
        <taxon>Actinomycetes</taxon>
        <taxon>Kitasatosporales</taxon>
        <taxon>Streptomycetaceae</taxon>
        <taxon>Streptomyces</taxon>
    </lineage>
</organism>
<feature type="domain" description="Flavoprotein" evidence="1">
    <location>
        <begin position="10"/>
        <end position="138"/>
    </location>
</feature>
<protein>
    <submittedName>
        <fullName evidence="2">Flavoprotein</fullName>
    </submittedName>
</protein>
<dbReference type="Proteomes" id="UP001600424">
    <property type="component" value="Unassembled WGS sequence"/>
</dbReference>
<gene>
    <name evidence="2" type="ORF">ACFQ63_38975</name>
</gene>
<comment type="caution">
    <text evidence="2">The sequence shown here is derived from an EMBL/GenBank/DDBJ whole genome shotgun (WGS) entry which is preliminary data.</text>
</comment>
<dbReference type="InterPro" id="IPR003382">
    <property type="entry name" value="Flavoprotein"/>
</dbReference>
<evidence type="ECO:0000313" key="3">
    <source>
        <dbReference type="Proteomes" id="UP001600424"/>
    </source>
</evidence>
<name>A0ABW6J9G5_STRWE</name>
<evidence type="ECO:0000313" key="2">
    <source>
        <dbReference type="EMBL" id="MFE5985650.1"/>
    </source>
</evidence>
<reference evidence="2 3" key="1">
    <citation type="submission" date="2024-09" db="EMBL/GenBank/DDBJ databases">
        <title>The Natural Products Discovery Center: Release of the First 8490 Sequenced Strains for Exploring Actinobacteria Biosynthetic Diversity.</title>
        <authorList>
            <person name="Kalkreuter E."/>
            <person name="Kautsar S.A."/>
            <person name="Yang D."/>
            <person name="Bader C.D."/>
            <person name="Teijaro C.N."/>
            <person name="Fluegel L."/>
            <person name="Davis C.M."/>
            <person name="Simpson J.R."/>
            <person name="Lauterbach L."/>
            <person name="Steele A.D."/>
            <person name="Gui C."/>
            <person name="Meng S."/>
            <person name="Li G."/>
            <person name="Viehrig K."/>
            <person name="Ye F."/>
            <person name="Su P."/>
            <person name="Kiefer A.F."/>
            <person name="Nichols A."/>
            <person name="Cepeda A.J."/>
            <person name="Yan W."/>
            <person name="Fan B."/>
            <person name="Jiang Y."/>
            <person name="Adhikari A."/>
            <person name="Zheng C.-J."/>
            <person name="Schuster L."/>
            <person name="Cowan T.M."/>
            <person name="Smanski M.J."/>
            <person name="Chevrette M.G."/>
            <person name="De Carvalho L.P.S."/>
            <person name="Shen B."/>
        </authorList>
    </citation>
    <scope>NUCLEOTIDE SEQUENCE [LARGE SCALE GENOMIC DNA]</scope>
    <source>
        <strain evidence="2 3">NPDC056472</strain>
    </source>
</reference>
<evidence type="ECO:0000259" key="1">
    <source>
        <dbReference type="Pfam" id="PF02441"/>
    </source>
</evidence>
<dbReference type="SUPFAM" id="SSF52507">
    <property type="entry name" value="Homo-oligomeric flavin-containing Cys decarboxylases, HFCD"/>
    <property type="match status" value="1"/>
</dbReference>
<dbReference type="Pfam" id="PF02441">
    <property type="entry name" value="Flavoprotein"/>
    <property type="match status" value="1"/>
</dbReference>
<keyword evidence="3" id="KW-1185">Reference proteome</keyword>